<gene>
    <name evidence="1" type="ORF">SAMN05444164_3858</name>
</gene>
<reference evidence="1 2" key="1">
    <citation type="submission" date="2016-10" db="EMBL/GenBank/DDBJ databases">
        <authorList>
            <person name="de Groot N.N."/>
        </authorList>
    </citation>
    <scope>NUCLEOTIDE SEQUENCE [LARGE SCALE GENOMIC DNA]</scope>
    <source>
        <strain evidence="1 2">MT12</strain>
    </source>
</reference>
<dbReference type="RefSeq" id="WP_171947783.1">
    <property type="nucleotide sequence ID" value="NZ_FNTH01000001.1"/>
</dbReference>
<protein>
    <submittedName>
        <fullName evidence="1">Uncharacterized protein</fullName>
    </submittedName>
</protein>
<evidence type="ECO:0000313" key="1">
    <source>
        <dbReference type="EMBL" id="SED14890.1"/>
    </source>
</evidence>
<evidence type="ECO:0000313" key="2">
    <source>
        <dbReference type="Proteomes" id="UP000198992"/>
    </source>
</evidence>
<name>A0A1H4YCB3_9BRAD</name>
<accession>A0A1H4YCB3</accession>
<sequence>MTDEDRHKLHATVEQYRALLAETTDPMGRLLLRDICGEPALGRLS</sequence>
<organism evidence="1 2">
    <name type="scientific">Bradyrhizobium erythrophlei</name>
    <dbReference type="NCBI Taxonomy" id="1437360"/>
    <lineage>
        <taxon>Bacteria</taxon>
        <taxon>Pseudomonadati</taxon>
        <taxon>Pseudomonadota</taxon>
        <taxon>Alphaproteobacteria</taxon>
        <taxon>Hyphomicrobiales</taxon>
        <taxon>Nitrobacteraceae</taxon>
        <taxon>Bradyrhizobium</taxon>
    </lineage>
</organism>
<dbReference type="EMBL" id="FNTH01000001">
    <property type="protein sequence ID" value="SED14890.1"/>
    <property type="molecule type" value="Genomic_DNA"/>
</dbReference>
<dbReference type="Proteomes" id="UP000198992">
    <property type="component" value="Unassembled WGS sequence"/>
</dbReference>
<proteinExistence type="predicted"/>
<dbReference type="AlphaFoldDB" id="A0A1H4YCB3"/>